<name>A0A1M6FXR0_9FIRM</name>
<evidence type="ECO:0000256" key="1">
    <source>
        <dbReference type="ARBA" id="ARBA00004117"/>
    </source>
</evidence>
<keyword evidence="8" id="KW-1185">Reference proteome</keyword>
<dbReference type="STRING" id="1121432.SAMN02745219_01588"/>
<feature type="region of interest" description="Disordered" evidence="6">
    <location>
        <begin position="1"/>
        <end position="26"/>
    </location>
</feature>
<organism evidence="7 8">
    <name type="scientific">Desulfofundulus thermosubterraneus DSM 16057</name>
    <dbReference type="NCBI Taxonomy" id="1121432"/>
    <lineage>
        <taxon>Bacteria</taxon>
        <taxon>Bacillati</taxon>
        <taxon>Bacillota</taxon>
        <taxon>Clostridia</taxon>
        <taxon>Eubacteriales</taxon>
        <taxon>Peptococcaceae</taxon>
        <taxon>Desulfofundulus</taxon>
    </lineage>
</organism>
<dbReference type="Proteomes" id="UP000184529">
    <property type="component" value="Unassembled WGS sequence"/>
</dbReference>
<dbReference type="GO" id="GO:0003774">
    <property type="term" value="F:cytoskeletal motor activity"/>
    <property type="evidence" value="ECO:0007669"/>
    <property type="project" value="InterPro"/>
</dbReference>
<evidence type="ECO:0000256" key="5">
    <source>
        <dbReference type="NCBIfam" id="TIGR00205"/>
    </source>
</evidence>
<keyword evidence="7" id="KW-0282">Flagellum</keyword>
<dbReference type="GO" id="GO:0005198">
    <property type="term" value="F:structural molecule activity"/>
    <property type="evidence" value="ECO:0007669"/>
    <property type="project" value="UniProtKB-UniRule"/>
</dbReference>
<keyword evidence="7" id="KW-0969">Cilium</keyword>
<evidence type="ECO:0000313" key="7">
    <source>
        <dbReference type="EMBL" id="SHJ02483.1"/>
    </source>
</evidence>
<proteinExistence type="inferred from homology"/>
<dbReference type="AlphaFoldDB" id="A0A1M6FXR0"/>
<evidence type="ECO:0000256" key="2">
    <source>
        <dbReference type="ARBA" id="ARBA00009272"/>
    </source>
</evidence>
<dbReference type="PANTHER" id="PTHR34653">
    <property type="match status" value="1"/>
</dbReference>
<dbReference type="HAMAP" id="MF_00724">
    <property type="entry name" value="FliE"/>
    <property type="match status" value="1"/>
</dbReference>
<dbReference type="GO" id="GO:0071973">
    <property type="term" value="P:bacterial-type flagellum-dependent cell motility"/>
    <property type="evidence" value="ECO:0007669"/>
    <property type="project" value="InterPro"/>
</dbReference>
<dbReference type="RefSeq" id="WP_072868646.1">
    <property type="nucleotide sequence ID" value="NZ_FQZM01000017.1"/>
</dbReference>
<dbReference type="PRINTS" id="PR01006">
    <property type="entry name" value="FLGHOOKFLIE"/>
</dbReference>
<evidence type="ECO:0000256" key="4">
    <source>
        <dbReference type="HAMAP-Rule" id="MF_00724"/>
    </source>
</evidence>
<keyword evidence="3 4" id="KW-0975">Bacterial flagellum</keyword>
<accession>A0A1M6FXR0</accession>
<keyword evidence="7" id="KW-0966">Cell projection</keyword>
<dbReference type="GO" id="GO:0009425">
    <property type="term" value="C:bacterial-type flagellum basal body"/>
    <property type="evidence" value="ECO:0007669"/>
    <property type="project" value="UniProtKB-SubCell"/>
</dbReference>
<reference evidence="8" key="1">
    <citation type="submission" date="2016-11" db="EMBL/GenBank/DDBJ databases">
        <authorList>
            <person name="Varghese N."/>
            <person name="Submissions S."/>
        </authorList>
    </citation>
    <scope>NUCLEOTIDE SEQUENCE [LARGE SCALE GENOMIC DNA]</scope>
    <source>
        <strain evidence="8">DSM 16057</strain>
    </source>
</reference>
<dbReference type="EMBL" id="FQZM01000017">
    <property type="protein sequence ID" value="SHJ02483.1"/>
    <property type="molecule type" value="Genomic_DNA"/>
</dbReference>
<gene>
    <name evidence="4" type="primary">fliE</name>
    <name evidence="7" type="ORF">SAMN02745219_01588</name>
</gene>
<dbReference type="OrthoDB" id="9812413at2"/>
<evidence type="ECO:0000313" key="8">
    <source>
        <dbReference type="Proteomes" id="UP000184529"/>
    </source>
</evidence>
<dbReference type="NCBIfam" id="TIGR00205">
    <property type="entry name" value="fliE"/>
    <property type="match status" value="1"/>
</dbReference>
<evidence type="ECO:0000256" key="6">
    <source>
        <dbReference type="SAM" id="MobiDB-lite"/>
    </source>
</evidence>
<dbReference type="Pfam" id="PF02049">
    <property type="entry name" value="FliE"/>
    <property type="match status" value="1"/>
</dbReference>
<evidence type="ECO:0000256" key="3">
    <source>
        <dbReference type="ARBA" id="ARBA00023143"/>
    </source>
</evidence>
<dbReference type="InterPro" id="IPR001624">
    <property type="entry name" value="FliE"/>
</dbReference>
<dbReference type="PANTHER" id="PTHR34653:SF1">
    <property type="entry name" value="FLAGELLAR HOOK-BASAL BODY COMPLEX PROTEIN FLIE"/>
    <property type="match status" value="1"/>
</dbReference>
<protein>
    <recommendedName>
        <fullName evidence="4 5">Flagellar hook-basal body complex protein FliE</fullName>
    </recommendedName>
</protein>
<sequence length="99" mass="10830">MQVLPVSPLTLAPTVSQPTKPDAAAGAPGFGRMLARALEEVNNAQVRADRVGLDFLTGRVQELHQVTIAMEEARIMMSLAVEVRNKIVEAYQEISRMQV</sequence>
<comment type="subcellular location">
    <subcellularLocation>
        <location evidence="1 4">Bacterial flagellum basal body</location>
    </subcellularLocation>
</comment>
<comment type="similarity">
    <text evidence="2 4">Belongs to the FliE family.</text>
</comment>